<accession>A0AC61RH64</accession>
<evidence type="ECO:0000313" key="1">
    <source>
        <dbReference type="EMBL" id="TGY78823.1"/>
    </source>
</evidence>
<dbReference type="Proteomes" id="UP000306319">
    <property type="component" value="Unassembled WGS sequence"/>
</dbReference>
<keyword evidence="2" id="KW-1185">Reference proteome</keyword>
<gene>
    <name evidence="1" type="ORF">E5331_08440</name>
</gene>
<protein>
    <submittedName>
        <fullName evidence="1">DMT family transporter</fullName>
    </submittedName>
</protein>
<organism evidence="1 2">
    <name type="scientific">Lepagella muris</name>
    <dbReference type="NCBI Taxonomy" id="3032870"/>
    <lineage>
        <taxon>Bacteria</taxon>
        <taxon>Pseudomonadati</taxon>
        <taxon>Bacteroidota</taxon>
        <taxon>Bacteroidia</taxon>
        <taxon>Bacteroidales</taxon>
        <taxon>Muribaculaceae</taxon>
        <taxon>Lepagella</taxon>
    </lineage>
</organism>
<reference evidence="1" key="1">
    <citation type="submission" date="2019-04" db="EMBL/GenBank/DDBJ databases">
        <title>Microbes associate with the intestines of laboratory mice.</title>
        <authorList>
            <person name="Navarre W."/>
            <person name="Wong E."/>
            <person name="Huang K."/>
            <person name="Tropini C."/>
            <person name="Ng K."/>
            <person name="Yu B."/>
        </authorList>
    </citation>
    <scope>NUCLEOTIDE SEQUENCE</scope>
    <source>
        <strain evidence="1">NM04_E33</strain>
    </source>
</reference>
<sequence length="305" mass="33713">MTKLDCVRHTDKTPLWRYHVVALLTACVWSTTFVSTKVLILAGLSPENIFFYRFFIAYVLILFIARDRLFAKSAKDELLLFFAGLTGGSLYFFTENTALRFTYATNVSILISTTPLLTIALSALIYRQKLSKNMIGGSLLALAGVVLVVLNGDTSFHVAPVGDILTIIAALCWAVYSILMKVLIKRGYSTLFITRKVFFYGLLTIALYIPFSGHGLDLHLLYRPEVYGNLLFLGVLASFVCFAVWNRVIKAIGPDKASNYIYFNPIGTIITAVIFLHEPLSVMAIIGAAITIIGVIIAEKSGSKQ</sequence>
<evidence type="ECO:0000313" key="2">
    <source>
        <dbReference type="Proteomes" id="UP000306319"/>
    </source>
</evidence>
<comment type="caution">
    <text evidence="1">The sequence shown here is derived from an EMBL/GenBank/DDBJ whole genome shotgun (WGS) entry which is preliminary data.</text>
</comment>
<name>A0AC61RH64_9BACT</name>
<dbReference type="EMBL" id="SRYB01000010">
    <property type="protein sequence ID" value="TGY78823.1"/>
    <property type="molecule type" value="Genomic_DNA"/>
</dbReference>
<proteinExistence type="predicted"/>